<comment type="caution">
    <text evidence="2">The sequence shown here is derived from an EMBL/GenBank/DDBJ whole genome shotgun (WGS) entry which is preliminary data.</text>
</comment>
<dbReference type="EMBL" id="MHPE01000017">
    <property type="protein sequence ID" value="OGZ77073.1"/>
    <property type="molecule type" value="Genomic_DNA"/>
</dbReference>
<dbReference type="PANTHER" id="PTHR11669">
    <property type="entry name" value="REPLICATION FACTOR C / DNA POLYMERASE III GAMMA-TAU SUBUNIT"/>
    <property type="match status" value="1"/>
</dbReference>
<proteinExistence type="predicted"/>
<protein>
    <recommendedName>
        <fullName evidence="1">AAA+ ATPase domain-containing protein</fullName>
    </recommendedName>
</protein>
<dbReference type="Gene3D" id="3.40.50.300">
    <property type="entry name" value="P-loop containing nucleotide triphosphate hydrolases"/>
    <property type="match status" value="1"/>
</dbReference>
<feature type="domain" description="AAA+ ATPase" evidence="1">
    <location>
        <begin position="21"/>
        <end position="152"/>
    </location>
</feature>
<dbReference type="SUPFAM" id="SSF52540">
    <property type="entry name" value="P-loop containing nucleoside triphosphate hydrolases"/>
    <property type="match status" value="1"/>
</dbReference>
<dbReference type="GO" id="GO:0006261">
    <property type="term" value="P:DNA-templated DNA replication"/>
    <property type="evidence" value="ECO:0007669"/>
    <property type="project" value="TreeGrafter"/>
</dbReference>
<dbReference type="PANTHER" id="PTHR11669:SF8">
    <property type="entry name" value="DNA POLYMERASE III SUBUNIT DELTA"/>
    <property type="match status" value="1"/>
</dbReference>
<dbReference type="Pfam" id="PF13177">
    <property type="entry name" value="DNA_pol3_delta2"/>
    <property type="match status" value="2"/>
</dbReference>
<reference evidence="2 3" key="1">
    <citation type="journal article" date="2016" name="Nat. Commun.">
        <title>Thousands of microbial genomes shed light on interconnected biogeochemical processes in an aquifer system.</title>
        <authorList>
            <person name="Anantharaman K."/>
            <person name="Brown C.T."/>
            <person name="Hug L.A."/>
            <person name="Sharon I."/>
            <person name="Castelle C.J."/>
            <person name="Probst A.J."/>
            <person name="Thomas B.C."/>
            <person name="Singh A."/>
            <person name="Wilkins M.J."/>
            <person name="Karaoz U."/>
            <person name="Brodie E.L."/>
            <person name="Williams K.H."/>
            <person name="Hubbard S.S."/>
            <person name="Banfield J.F."/>
        </authorList>
    </citation>
    <scope>NUCLEOTIDE SEQUENCE [LARGE SCALE GENOMIC DNA]</scope>
</reference>
<organism evidence="2 3">
    <name type="scientific">Candidatus Staskawiczbacteria bacterium RIFCSPLOWO2_12_FULL_37_15</name>
    <dbReference type="NCBI Taxonomy" id="1802218"/>
    <lineage>
        <taxon>Bacteria</taxon>
        <taxon>Candidatus Staskawicziibacteriota</taxon>
    </lineage>
</organism>
<dbReference type="InterPro" id="IPR003593">
    <property type="entry name" value="AAA+_ATPase"/>
</dbReference>
<dbReference type="SMART" id="SM00382">
    <property type="entry name" value="AAA"/>
    <property type="match status" value="1"/>
</dbReference>
<dbReference type="InterPro" id="IPR050238">
    <property type="entry name" value="DNA_Rep/Repair_Clamp_Loader"/>
</dbReference>
<evidence type="ECO:0000313" key="2">
    <source>
        <dbReference type="EMBL" id="OGZ77073.1"/>
    </source>
</evidence>
<evidence type="ECO:0000313" key="3">
    <source>
        <dbReference type="Proteomes" id="UP000178632"/>
    </source>
</evidence>
<dbReference type="InterPro" id="IPR027417">
    <property type="entry name" value="P-loop_NTPase"/>
</dbReference>
<name>A0A1G2IQU0_9BACT</name>
<dbReference type="Proteomes" id="UP000178632">
    <property type="component" value="Unassembled WGS sequence"/>
</dbReference>
<dbReference type="AlphaFoldDB" id="A0A1G2IQU0"/>
<gene>
    <name evidence="2" type="ORF">A3G45_02545</name>
</gene>
<evidence type="ECO:0000259" key="1">
    <source>
        <dbReference type="SMART" id="SM00382"/>
    </source>
</evidence>
<sequence length="270" mass="30517">MLIGHQKQWNFLKRKYETGQLSHAYLFVGANGIGKKLFAKEFAGFIGYKFPDLMVVAASPEGEASLAPKGRETEIPIAKIREVQNFLAYKSYNGGFKIVIIDNAHLMNHEAQSCFLKTLEEPKGETVLFLISSKPDMLLPTIFSRCQTVKFFKPKNLPENSEKSVKEQELLKGLLAVVGTNFADKFKYVKLIDFEKQDAGEIVEVLQKYLRHLLMVKIGAEQSDPKDVGFLKYSFTEIKKAINVSEDISSKLLFTNANQKLAIEILLMEI</sequence>
<accession>A0A1G2IQU0</accession>